<dbReference type="OrthoDB" id="511529at2759"/>
<accession>A0A7T8GZY5</accession>
<name>A0A7T8GZY5_CALRO</name>
<keyword evidence="4" id="KW-1185">Reference proteome</keyword>
<dbReference type="AlphaFoldDB" id="A0A7T8GZY5"/>
<proteinExistence type="predicted"/>
<organism evidence="3 4">
    <name type="scientific">Caligus rogercresseyi</name>
    <name type="common">Sea louse</name>
    <dbReference type="NCBI Taxonomy" id="217165"/>
    <lineage>
        <taxon>Eukaryota</taxon>
        <taxon>Metazoa</taxon>
        <taxon>Ecdysozoa</taxon>
        <taxon>Arthropoda</taxon>
        <taxon>Crustacea</taxon>
        <taxon>Multicrustacea</taxon>
        <taxon>Hexanauplia</taxon>
        <taxon>Copepoda</taxon>
        <taxon>Siphonostomatoida</taxon>
        <taxon>Caligidae</taxon>
        <taxon>Caligus</taxon>
    </lineage>
</organism>
<dbReference type="Pfam" id="PF07741">
    <property type="entry name" value="BRF1"/>
    <property type="match status" value="1"/>
</dbReference>
<evidence type="ECO:0000256" key="1">
    <source>
        <dbReference type="SAM" id="MobiDB-lite"/>
    </source>
</evidence>
<sequence length="102" mass="11613">MKVNADYLKEKAEKEERERLEALAAEKEGRDPRKRKKNNKKAKVNLGANNTALEAIEKIVQEKKISTKINYDVLKSLNINFDGATERGGGKKTMRVLWVLLS</sequence>
<reference evidence="4" key="1">
    <citation type="submission" date="2021-01" db="EMBL/GenBank/DDBJ databases">
        <title>Caligus Genome Assembly.</title>
        <authorList>
            <person name="Gallardo-Escarate C."/>
        </authorList>
    </citation>
    <scope>NUCLEOTIDE SEQUENCE [LARGE SCALE GENOMIC DNA]</scope>
</reference>
<dbReference type="InterPro" id="IPR011665">
    <property type="entry name" value="BRF1_TBP-bd_dom"/>
</dbReference>
<feature type="domain" description="Brf1 TBP-binding" evidence="2">
    <location>
        <begin position="1"/>
        <end position="78"/>
    </location>
</feature>
<gene>
    <name evidence="3" type="ORF">FKW44_015213</name>
</gene>
<evidence type="ECO:0000313" key="4">
    <source>
        <dbReference type="Proteomes" id="UP000595437"/>
    </source>
</evidence>
<protein>
    <submittedName>
        <fullName evidence="3">Transcription factor IIIB 90 kDa subunitlike</fullName>
    </submittedName>
</protein>
<dbReference type="Proteomes" id="UP000595437">
    <property type="component" value="Chromosome 10"/>
</dbReference>
<evidence type="ECO:0000259" key="2">
    <source>
        <dbReference type="Pfam" id="PF07741"/>
    </source>
</evidence>
<dbReference type="EMBL" id="CP045899">
    <property type="protein sequence ID" value="QQP40978.1"/>
    <property type="molecule type" value="Genomic_DNA"/>
</dbReference>
<feature type="region of interest" description="Disordered" evidence="1">
    <location>
        <begin position="23"/>
        <end position="42"/>
    </location>
</feature>
<feature type="compositionally biased region" description="Basic residues" evidence="1">
    <location>
        <begin position="32"/>
        <end position="42"/>
    </location>
</feature>
<evidence type="ECO:0000313" key="3">
    <source>
        <dbReference type="EMBL" id="QQP40978.1"/>
    </source>
</evidence>